<name>A0A271KGW8_9HYPH</name>
<evidence type="ECO:0000259" key="3">
    <source>
        <dbReference type="SMART" id="SM00062"/>
    </source>
</evidence>
<protein>
    <submittedName>
        <fullName evidence="4">Methanol oxidase</fullName>
    </submittedName>
</protein>
<dbReference type="Gene3D" id="3.40.190.10">
    <property type="entry name" value="Periplasmic binding protein-like II"/>
    <property type="match status" value="2"/>
</dbReference>
<evidence type="ECO:0000256" key="1">
    <source>
        <dbReference type="ARBA" id="ARBA00022729"/>
    </source>
</evidence>
<dbReference type="InterPro" id="IPR001638">
    <property type="entry name" value="Solute-binding_3/MltF_N"/>
</dbReference>
<dbReference type="PANTHER" id="PTHR35936">
    <property type="entry name" value="MEMBRANE-BOUND LYTIC MUREIN TRANSGLYCOSYLASE F"/>
    <property type="match status" value="1"/>
</dbReference>
<dbReference type="AlphaFoldDB" id="A0A271KGW8"/>
<proteinExistence type="predicted"/>
<accession>A0A271KGW8</accession>
<feature type="domain" description="Solute-binding protein family 3/N-terminal" evidence="3">
    <location>
        <begin position="52"/>
        <end position="280"/>
    </location>
</feature>
<evidence type="ECO:0000256" key="2">
    <source>
        <dbReference type="SAM" id="SignalP"/>
    </source>
</evidence>
<dbReference type="SUPFAM" id="SSF53850">
    <property type="entry name" value="Periplasmic binding protein-like II"/>
    <property type="match status" value="1"/>
</dbReference>
<feature type="signal peptide" evidence="2">
    <location>
        <begin position="1"/>
        <end position="36"/>
    </location>
</feature>
<sequence>MKRPAWEDEMSWYRDRLRLFLFAATAAAFVPAHALAQDAGLGAAGELVDPEVLRVCADPSNMPFTDQSGEGFENRLAELVAEKTGRKSVAYTWFPMITGFVRNTLTANRCDVIMGYAQGDELVQNTNAYYRSAYVLVYREGGGLGGVETIGDPKLADKKIGIVGGTPPASNMAAAKLMRSAKAYPLMVDTRIAPSMAEIMIKDLLAGTIDAAIVWGPMAGYYAKKSGADLTVVPLVKEKTGVRMSYRITMGVRPSDQEWKRTLNRVIRENQAEINRILLDYNVPLIDEHDNPITQ</sequence>
<dbReference type="Proteomes" id="UP000215931">
    <property type="component" value="Unassembled WGS sequence"/>
</dbReference>
<reference evidence="4 5" key="1">
    <citation type="submission" date="2017-08" db="EMBL/GenBank/DDBJ databases">
        <title>Mesorhizobium wenxinae sp. nov., a novel rhizobial species isolated from root nodules of chickpea (Cicer arietinum L.).</title>
        <authorList>
            <person name="Zhang J."/>
        </authorList>
    </citation>
    <scope>NUCLEOTIDE SEQUENCE [LARGE SCALE GENOMIC DNA]</scope>
    <source>
        <strain evidence="5">WYCCWR 10019</strain>
    </source>
</reference>
<dbReference type="EMBL" id="NPKH01000020">
    <property type="protein sequence ID" value="PAP95012.1"/>
    <property type="molecule type" value="Genomic_DNA"/>
</dbReference>
<keyword evidence="1 2" id="KW-0732">Signal</keyword>
<dbReference type="Pfam" id="PF00497">
    <property type="entry name" value="SBP_bac_3"/>
    <property type="match status" value="1"/>
</dbReference>
<dbReference type="SMART" id="SM00062">
    <property type="entry name" value="PBPb"/>
    <property type="match status" value="1"/>
</dbReference>
<comment type="caution">
    <text evidence="4">The sequence shown here is derived from an EMBL/GenBank/DDBJ whole genome shotgun (WGS) entry which is preliminary data.</text>
</comment>
<keyword evidence="5" id="KW-1185">Reference proteome</keyword>
<dbReference type="InterPro" id="IPR022448">
    <property type="entry name" value="Quinoprotein_dehydrogenase"/>
</dbReference>
<evidence type="ECO:0000313" key="5">
    <source>
        <dbReference type="Proteomes" id="UP000215931"/>
    </source>
</evidence>
<dbReference type="OrthoDB" id="176845at2"/>
<feature type="chain" id="PRO_5012537997" evidence="2">
    <location>
        <begin position="37"/>
        <end position="295"/>
    </location>
</feature>
<organism evidence="4 5">
    <name type="scientific">Mesorhizobium wenxiniae</name>
    <dbReference type="NCBI Taxonomy" id="2014805"/>
    <lineage>
        <taxon>Bacteria</taxon>
        <taxon>Pseudomonadati</taxon>
        <taxon>Pseudomonadota</taxon>
        <taxon>Alphaproteobacteria</taxon>
        <taxon>Hyphomicrobiales</taxon>
        <taxon>Phyllobacteriaceae</taxon>
        <taxon>Mesorhizobium</taxon>
    </lineage>
</organism>
<dbReference type="PANTHER" id="PTHR35936:SF17">
    <property type="entry name" value="ARGININE-BINDING EXTRACELLULAR PROTEIN ARTP"/>
    <property type="match status" value="1"/>
</dbReference>
<gene>
    <name evidence="4" type="ORF">CIT31_13005</name>
</gene>
<evidence type="ECO:0000313" key="4">
    <source>
        <dbReference type="EMBL" id="PAP95012.1"/>
    </source>
</evidence>
<dbReference type="NCBIfam" id="TIGR03871">
    <property type="entry name" value="ABC_peri_MoxJ_2"/>
    <property type="match status" value="1"/>
</dbReference>